<keyword evidence="2" id="KW-1185">Reference proteome</keyword>
<gene>
    <name evidence="1" type="ORF">TNCT_96561</name>
</gene>
<reference evidence="1" key="1">
    <citation type="submission" date="2020-07" db="EMBL/GenBank/DDBJ databases">
        <title>Multicomponent nature underlies the extraordinary mechanical properties of spider dragline silk.</title>
        <authorList>
            <person name="Kono N."/>
            <person name="Nakamura H."/>
            <person name="Mori M."/>
            <person name="Yoshida Y."/>
            <person name="Ohtoshi R."/>
            <person name="Malay A.D."/>
            <person name="Moran D.A.P."/>
            <person name="Tomita M."/>
            <person name="Numata K."/>
            <person name="Arakawa K."/>
        </authorList>
    </citation>
    <scope>NUCLEOTIDE SEQUENCE</scope>
</reference>
<dbReference type="Proteomes" id="UP000887116">
    <property type="component" value="Unassembled WGS sequence"/>
</dbReference>
<accession>A0A8X6J3Q1</accession>
<dbReference type="EMBL" id="BMAO01007817">
    <property type="protein sequence ID" value="GFR18735.1"/>
    <property type="molecule type" value="Genomic_DNA"/>
</dbReference>
<proteinExistence type="predicted"/>
<organism evidence="1 2">
    <name type="scientific">Trichonephila clavata</name>
    <name type="common">Joro spider</name>
    <name type="synonym">Nephila clavata</name>
    <dbReference type="NCBI Taxonomy" id="2740835"/>
    <lineage>
        <taxon>Eukaryota</taxon>
        <taxon>Metazoa</taxon>
        <taxon>Ecdysozoa</taxon>
        <taxon>Arthropoda</taxon>
        <taxon>Chelicerata</taxon>
        <taxon>Arachnida</taxon>
        <taxon>Araneae</taxon>
        <taxon>Araneomorphae</taxon>
        <taxon>Entelegynae</taxon>
        <taxon>Araneoidea</taxon>
        <taxon>Nephilidae</taxon>
        <taxon>Trichonephila</taxon>
    </lineage>
</organism>
<comment type="caution">
    <text evidence="1">The sequence shown here is derived from an EMBL/GenBank/DDBJ whole genome shotgun (WGS) entry which is preliminary data.</text>
</comment>
<sequence>MGGQVAKSITPETQRNPFNHGSVMSLFRVKFPEVFPLICALSREEPPKGAVLSIFVNYSRAFSLVTLLVSAGNSTVEAVSYYFTMALNTTDIG</sequence>
<evidence type="ECO:0000313" key="1">
    <source>
        <dbReference type="EMBL" id="GFR18735.1"/>
    </source>
</evidence>
<evidence type="ECO:0000313" key="2">
    <source>
        <dbReference type="Proteomes" id="UP000887116"/>
    </source>
</evidence>
<name>A0A8X6J3Q1_TRICU</name>
<protein>
    <submittedName>
        <fullName evidence="1">Uncharacterized protein</fullName>
    </submittedName>
</protein>
<dbReference type="AlphaFoldDB" id="A0A8X6J3Q1"/>